<dbReference type="InterPro" id="IPR009875">
    <property type="entry name" value="PilZ_domain"/>
</dbReference>
<dbReference type="SUPFAM" id="SSF141371">
    <property type="entry name" value="PilZ domain-like"/>
    <property type="match status" value="1"/>
</dbReference>
<feature type="domain" description="PilZ" evidence="1">
    <location>
        <begin position="5"/>
        <end position="98"/>
    </location>
</feature>
<dbReference type="OrthoDB" id="5957807at2"/>
<accession>A0A1I4WVG4</accession>
<reference evidence="2 3" key="1">
    <citation type="submission" date="2016-10" db="EMBL/GenBank/DDBJ databases">
        <authorList>
            <person name="de Groot N.N."/>
        </authorList>
    </citation>
    <scope>NUCLEOTIDE SEQUENCE [LARGE SCALE GENOMIC DNA]</scope>
    <source>
        <strain evidence="2 3">CGMCC 1.7659</strain>
    </source>
</reference>
<dbReference type="GO" id="GO:0035438">
    <property type="term" value="F:cyclic-di-GMP binding"/>
    <property type="evidence" value="ECO:0007669"/>
    <property type="project" value="InterPro"/>
</dbReference>
<sequence length="108" mass="12129">MDASEKRRFPRLPIFSAALITRAGQGWLSEVRDLSQGGACLGRPRHWQPAASSDCRIYFIFDQETVIGIDSRCVREGSDDLGFAFADGQESQLEALLYESRFLDKDDP</sequence>
<dbReference type="AlphaFoldDB" id="A0A1I4WVG4"/>
<dbReference type="Pfam" id="PF07238">
    <property type="entry name" value="PilZ"/>
    <property type="match status" value="1"/>
</dbReference>
<keyword evidence="3" id="KW-1185">Reference proteome</keyword>
<dbReference type="RefSeq" id="WP_092406140.1">
    <property type="nucleotide sequence ID" value="NZ_FOVF01000006.1"/>
</dbReference>
<proteinExistence type="predicted"/>
<name>A0A1I4WVG4_9GAMM</name>
<dbReference type="Gene3D" id="2.40.10.220">
    <property type="entry name" value="predicted glycosyltransferase like domains"/>
    <property type="match status" value="1"/>
</dbReference>
<evidence type="ECO:0000313" key="3">
    <source>
        <dbReference type="Proteomes" id="UP000198575"/>
    </source>
</evidence>
<dbReference type="EMBL" id="FOVF01000006">
    <property type="protein sequence ID" value="SFN17133.1"/>
    <property type="molecule type" value="Genomic_DNA"/>
</dbReference>
<evidence type="ECO:0000259" key="1">
    <source>
        <dbReference type="Pfam" id="PF07238"/>
    </source>
</evidence>
<dbReference type="Proteomes" id="UP000198575">
    <property type="component" value="Unassembled WGS sequence"/>
</dbReference>
<organism evidence="2 3">
    <name type="scientific">Dokdonella immobilis</name>
    <dbReference type="NCBI Taxonomy" id="578942"/>
    <lineage>
        <taxon>Bacteria</taxon>
        <taxon>Pseudomonadati</taxon>
        <taxon>Pseudomonadota</taxon>
        <taxon>Gammaproteobacteria</taxon>
        <taxon>Lysobacterales</taxon>
        <taxon>Rhodanobacteraceae</taxon>
        <taxon>Dokdonella</taxon>
    </lineage>
</organism>
<dbReference type="STRING" id="578942.SAMN05216289_10656"/>
<protein>
    <submittedName>
        <fullName evidence="2">PilZ domain-containing protein</fullName>
    </submittedName>
</protein>
<evidence type="ECO:0000313" key="2">
    <source>
        <dbReference type="EMBL" id="SFN17133.1"/>
    </source>
</evidence>
<gene>
    <name evidence="2" type="ORF">SAMN05216289_10656</name>
</gene>